<feature type="region of interest" description="Disordered" evidence="1">
    <location>
        <begin position="376"/>
        <end position="436"/>
    </location>
</feature>
<accession>A0A4Z1L6K2</accession>
<feature type="region of interest" description="Disordered" evidence="1">
    <location>
        <begin position="19"/>
        <end position="61"/>
    </location>
</feature>
<keyword evidence="3" id="KW-1185">Reference proteome</keyword>
<evidence type="ECO:0000313" key="2">
    <source>
        <dbReference type="EMBL" id="TGO92348.1"/>
    </source>
</evidence>
<dbReference type="AlphaFoldDB" id="A0A4Z1L6K2"/>
<feature type="compositionally biased region" description="Acidic residues" evidence="1">
    <location>
        <begin position="337"/>
        <end position="349"/>
    </location>
</feature>
<gene>
    <name evidence="2" type="ORF">BPOR_0005g00370</name>
</gene>
<evidence type="ECO:0000313" key="3">
    <source>
        <dbReference type="Proteomes" id="UP000297280"/>
    </source>
</evidence>
<protein>
    <submittedName>
        <fullName evidence="2">Uncharacterized protein</fullName>
    </submittedName>
</protein>
<reference evidence="2 3" key="1">
    <citation type="submission" date="2017-12" db="EMBL/GenBank/DDBJ databases">
        <title>Comparative genomics of Botrytis spp.</title>
        <authorList>
            <person name="Valero-Jimenez C.A."/>
            <person name="Tapia P."/>
            <person name="Veloso J."/>
            <person name="Silva-Moreno E."/>
            <person name="Staats M."/>
            <person name="Valdes J.H."/>
            <person name="Van Kan J.A.L."/>
        </authorList>
    </citation>
    <scope>NUCLEOTIDE SEQUENCE [LARGE SCALE GENOMIC DNA]</scope>
    <source>
        <strain evidence="2 3">MUCL3349</strain>
    </source>
</reference>
<feature type="compositionally biased region" description="Basic and acidic residues" evidence="1">
    <location>
        <begin position="393"/>
        <end position="403"/>
    </location>
</feature>
<comment type="caution">
    <text evidence="2">The sequence shown here is derived from an EMBL/GenBank/DDBJ whole genome shotgun (WGS) entry which is preliminary data.</text>
</comment>
<organism evidence="2 3">
    <name type="scientific">Botrytis porri</name>
    <dbReference type="NCBI Taxonomy" id="87229"/>
    <lineage>
        <taxon>Eukaryota</taxon>
        <taxon>Fungi</taxon>
        <taxon>Dikarya</taxon>
        <taxon>Ascomycota</taxon>
        <taxon>Pezizomycotina</taxon>
        <taxon>Leotiomycetes</taxon>
        <taxon>Helotiales</taxon>
        <taxon>Sclerotiniaceae</taxon>
        <taxon>Botrytis</taxon>
    </lineage>
</organism>
<dbReference type="EMBL" id="PQXO01000005">
    <property type="protein sequence ID" value="TGO92348.1"/>
    <property type="molecule type" value="Genomic_DNA"/>
</dbReference>
<name>A0A4Z1L6K2_9HELO</name>
<sequence>MGQLIHDQSLCERAKRCIDNKSDCSSSQPDRKSVHLSNENQGPPVDRSANPTVPRQFSLDGAAPNMFPSAGYFPLQGAPNPGAPTYPNLSNYTLVPIPDSARQAVPNRRRTHTFVPVPVISDEDVASPNALDVSSPTASEQAISNSPQAVTVDRINQADADQALVNEFATVLAIASQIPVHQAAAMQRPVRFTVNQSMAPSSRSLSLQMLTIAEAGKLATVDRLTDTANQATAGFFVRLYSGLFKAGGIQRDTVRRWIQSGNARLPANLDVSRLAVALVENPSWAQIFAQSSTTIRAVDALERDFQLRIQQQRQSISLSQQEQPNDSSLRHSQEGPEAVEEVRDEDQDSDAAILFPDNPYLRGFSREEMYAQTLRNRYASNQGSRRGMDGASSEEHRRMEMRNRGRRNAIQLGSDALSPGSNTTATYSGPLDVDGS</sequence>
<dbReference type="Proteomes" id="UP000297280">
    <property type="component" value="Unassembled WGS sequence"/>
</dbReference>
<proteinExistence type="predicted"/>
<feature type="region of interest" description="Disordered" evidence="1">
    <location>
        <begin position="315"/>
        <end position="356"/>
    </location>
</feature>
<evidence type="ECO:0000256" key="1">
    <source>
        <dbReference type="SAM" id="MobiDB-lite"/>
    </source>
</evidence>